<evidence type="ECO:0000256" key="1">
    <source>
        <dbReference type="SAM" id="MobiDB-lite"/>
    </source>
</evidence>
<keyword evidence="3" id="KW-1185">Reference proteome</keyword>
<gene>
    <name evidence="2" type="ORF">CRG98_021611</name>
</gene>
<protein>
    <submittedName>
        <fullName evidence="2">Uncharacterized protein</fullName>
    </submittedName>
</protein>
<proteinExistence type="predicted"/>
<dbReference type="EMBL" id="PGOL01001449">
    <property type="protein sequence ID" value="PKI58031.1"/>
    <property type="molecule type" value="Genomic_DNA"/>
</dbReference>
<sequence length="126" mass="13502">MECHGMVKRVNLAEEGDLFFGEPSWRAEAPSSREEVGNGRHRSLLRPVLRGATGEKDHLGLREECECTTVGVKCPLNLFGSVEQRVGKKTVDAGGGFLAGDLVRGAGGEVTRGSNTQRRGGARNPL</sequence>
<feature type="region of interest" description="Disordered" evidence="1">
    <location>
        <begin position="105"/>
        <end position="126"/>
    </location>
</feature>
<evidence type="ECO:0000313" key="3">
    <source>
        <dbReference type="Proteomes" id="UP000233551"/>
    </source>
</evidence>
<dbReference type="AlphaFoldDB" id="A0A2I0JP58"/>
<name>A0A2I0JP58_PUNGR</name>
<evidence type="ECO:0000313" key="2">
    <source>
        <dbReference type="EMBL" id="PKI58031.1"/>
    </source>
</evidence>
<comment type="caution">
    <text evidence="2">The sequence shown here is derived from an EMBL/GenBank/DDBJ whole genome shotgun (WGS) entry which is preliminary data.</text>
</comment>
<organism evidence="2 3">
    <name type="scientific">Punica granatum</name>
    <name type="common">Pomegranate</name>
    <dbReference type="NCBI Taxonomy" id="22663"/>
    <lineage>
        <taxon>Eukaryota</taxon>
        <taxon>Viridiplantae</taxon>
        <taxon>Streptophyta</taxon>
        <taxon>Embryophyta</taxon>
        <taxon>Tracheophyta</taxon>
        <taxon>Spermatophyta</taxon>
        <taxon>Magnoliopsida</taxon>
        <taxon>eudicotyledons</taxon>
        <taxon>Gunneridae</taxon>
        <taxon>Pentapetalae</taxon>
        <taxon>rosids</taxon>
        <taxon>malvids</taxon>
        <taxon>Myrtales</taxon>
        <taxon>Lythraceae</taxon>
        <taxon>Punica</taxon>
    </lineage>
</organism>
<accession>A0A2I0JP58</accession>
<dbReference type="Proteomes" id="UP000233551">
    <property type="component" value="Unassembled WGS sequence"/>
</dbReference>
<reference evidence="2 3" key="1">
    <citation type="submission" date="2017-11" db="EMBL/GenBank/DDBJ databases">
        <title>De-novo sequencing of pomegranate (Punica granatum L.) genome.</title>
        <authorList>
            <person name="Akparov Z."/>
            <person name="Amiraslanov A."/>
            <person name="Hajiyeva S."/>
            <person name="Abbasov M."/>
            <person name="Kaur K."/>
            <person name="Hamwieh A."/>
            <person name="Solovyev V."/>
            <person name="Salamov A."/>
            <person name="Braich B."/>
            <person name="Kosarev P."/>
            <person name="Mahmoud A."/>
            <person name="Hajiyev E."/>
            <person name="Babayeva S."/>
            <person name="Izzatullayeva V."/>
            <person name="Mammadov A."/>
            <person name="Mammadov A."/>
            <person name="Sharifova S."/>
            <person name="Ojaghi J."/>
            <person name="Eynullazada K."/>
            <person name="Bayramov B."/>
            <person name="Abdulazimova A."/>
            <person name="Shahmuradov I."/>
        </authorList>
    </citation>
    <scope>NUCLEOTIDE SEQUENCE [LARGE SCALE GENOMIC DNA]</scope>
    <source>
        <strain evidence="3">cv. AG2017</strain>
        <tissue evidence="2">Leaf</tissue>
    </source>
</reference>